<keyword evidence="5" id="KW-1185">Reference proteome</keyword>
<feature type="region of interest" description="Disordered" evidence="2">
    <location>
        <begin position="90"/>
        <end position="123"/>
    </location>
</feature>
<feature type="region of interest" description="Disordered" evidence="2">
    <location>
        <begin position="149"/>
        <end position="193"/>
    </location>
</feature>
<feature type="domain" description="EF-hand" evidence="3">
    <location>
        <begin position="1"/>
        <end position="28"/>
    </location>
</feature>
<dbReference type="PROSITE" id="PS00018">
    <property type="entry name" value="EF_HAND_1"/>
    <property type="match status" value="1"/>
</dbReference>
<sequence>MINEVDADGDGQINYDEFVKVIIAKKTGVSTQFSVFVGDHAGRKAFPAGRHVSILFSHLKTFSRISEDSFKDEEHNCMVSALQHVISGSTDNTEAAAQPEQQQQQLAPQIEPMMSSPQSTTGSWTETLMMDVGNSTGYWCDDLEYPNIHRPSSSQLQAPPPPPPPPPAASFPNNTTANTAHAEGATVSSEENEECWEMFLDWMMFDSPPQSSTP</sequence>
<feature type="compositionally biased region" description="Low complexity" evidence="2">
    <location>
        <begin position="94"/>
        <end position="112"/>
    </location>
</feature>
<proteinExistence type="predicted"/>
<evidence type="ECO:0000313" key="5">
    <source>
        <dbReference type="Proteomes" id="UP001630127"/>
    </source>
</evidence>
<evidence type="ECO:0000256" key="1">
    <source>
        <dbReference type="ARBA" id="ARBA00022837"/>
    </source>
</evidence>
<protein>
    <recommendedName>
        <fullName evidence="3">EF-hand domain-containing protein</fullName>
    </recommendedName>
</protein>
<reference evidence="4 5" key="1">
    <citation type="submission" date="2024-11" db="EMBL/GenBank/DDBJ databases">
        <title>A near-complete genome assembly of Cinchona calisaya.</title>
        <authorList>
            <person name="Lian D.C."/>
            <person name="Zhao X.W."/>
            <person name="Wei L."/>
        </authorList>
    </citation>
    <scope>NUCLEOTIDE SEQUENCE [LARGE SCALE GENOMIC DNA]</scope>
    <source>
        <tissue evidence="4">Nenye</tissue>
    </source>
</reference>
<gene>
    <name evidence="4" type="ORF">ACH5RR_014067</name>
</gene>
<evidence type="ECO:0000256" key="2">
    <source>
        <dbReference type="SAM" id="MobiDB-lite"/>
    </source>
</evidence>
<evidence type="ECO:0000313" key="4">
    <source>
        <dbReference type="EMBL" id="KAL3525695.1"/>
    </source>
</evidence>
<dbReference type="AlphaFoldDB" id="A0ABD3A1T9"/>
<comment type="caution">
    <text evidence="4">The sequence shown here is derived from an EMBL/GenBank/DDBJ whole genome shotgun (WGS) entry which is preliminary data.</text>
</comment>
<keyword evidence="1" id="KW-0106">Calcium</keyword>
<dbReference type="PROSITE" id="PS50222">
    <property type="entry name" value="EF_HAND_2"/>
    <property type="match status" value="1"/>
</dbReference>
<dbReference type="Pfam" id="PF00036">
    <property type="entry name" value="EF-hand_1"/>
    <property type="match status" value="1"/>
</dbReference>
<dbReference type="SUPFAM" id="SSF47473">
    <property type="entry name" value="EF-hand"/>
    <property type="match status" value="1"/>
</dbReference>
<dbReference type="EMBL" id="JBJUIK010000006">
    <property type="protein sequence ID" value="KAL3525695.1"/>
    <property type="molecule type" value="Genomic_DNA"/>
</dbReference>
<evidence type="ECO:0000259" key="3">
    <source>
        <dbReference type="PROSITE" id="PS50222"/>
    </source>
</evidence>
<accession>A0ABD3A1T9</accession>
<name>A0ABD3A1T9_9GENT</name>
<dbReference type="Proteomes" id="UP001630127">
    <property type="component" value="Unassembled WGS sequence"/>
</dbReference>
<dbReference type="InterPro" id="IPR011992">
    <property type="entry name" value="EF-hand-dom_pair"/>
</dbReference>
<dbReference type="InterPro" id="IPR002048">
    <property type="entry name" value="EF_hand_dom"/>
</dbReference>
<dbReference type="Gene3D" id="1.10.238.10">
    <property type="entry name" value="EF-hand"/>
    <property type="match status" value="1"/>
</dbReference>
<organism evidence="4 5">
    <name type="scientific">Cinchona calisaya</name>
    <dbReference type="NCBI Taxonomy" id="153742"/>
    <lineage>
        <taxon>Eukaryota</taxon>
        <taxon>Viridiplantae</taxon>
        <taxon>Streptophyta</taxon>
        <taxon>Embryophyta</taxon>
        <taxon>Tracheophyta</taxon>
        <taxon>Spermatophyta</taxon>
        <taxon>Magnoliopsida</taxon>
        <taxon>eudicotyledons</taxon>
        <taxon>Gunneridae</taxon>
        <taxon>Pentapetalae</taxon>
        <taxon>asterids</taxon>
        <taxon>lamiids</taxon>
        <taxon>Gentianales</taxon>
        <taxon>Rubiaceae</taxon>
        <taxon>Cinchonoideae</taxon>
        <taxon>Cinchoneae</taxon>
        <taxon>Cinchona</taxon>
    </lineage>
</organism>
<feature type="compositionally biased region" description="Pro residues" evidence="2">
    <location>
        <begin position="158"/>
        <end position="169"/>
    </location>
</feature>
<dbReference type="InterPro" id="IPR018247">
    <property type="entry name" value="EF_Hand_1_Ca_BS"/>
</dbReference>
<feature type="compositionally biased region" description="Low complexity" evidence="2">
    <location>
        <begin position="170"/>
        <end position="180"/>
    </location>
</feature>